<sequence length="94" mass="9795">MVWHGVLAKAATTVITGAVGVAAYEGLRKAVAKAPVREAAVTTTSWALRGARKAEEGAESARLKVADVMAEARERIGEEVQPPAVADGGHNHDH</sequence>
<proteinExistence type="predicted"/>
<organism evidence="1 2">
    <name type="scientific">Mycobacterium syngnathidarum</name>
    <dbReference type="NCBI Taxonomy" id="1908205"/>
    <lineage>
        <taxon>Bacteria</taxon>
        <taxon>Bacillati</taxon>
        <taxon>Actinomycetota</taxon>
        <taxon>Actinomycetes</taxon>
        <taxon>Mycobacteriales</taxon>
        <taxon>Mycobacteriaceae</taxon>
        <taxon>Mycobacterium</taxon>
    </lineage>
</organism>
<name>A0A1S1KKM8_9MYCO</name>
<dbReference type="AlphaFoldDB" id="A0A1S1KKM8"/>
<dbReference type="EMBL" id="MLHV01000003">
    <property type="protein sequence ID" value="OHU07213.1"/>
    <property type="molecule type" value="Genomic_DNA"/>
</dbReference>
<dbReference type="InterPro" id="IPR009963">
    <property type="entry name" value="DUF1490"/>
</dbReference>
<comment type="caution">
    <text evidence="1">The sequence shown here is derived from an EMBL/GenBank/DDBJ whole genome shotgun (WGS) entry which is preliminary data.</text>
</comment>
<accession>A0A1Q9WHY2</accession>
<accession>A0A1S1KKM8</accession>
<dbReference type="STRING" id="1908205.BKG60_00040"/>
<evidence type="ECO:0000313" key="2">
    <source>
        <dbReference type="Proteomes" id="UP000179636"/>
    </source>
</evidence>
<gene>
    <name evidence="1" type="ORF">BKG61_05045</name>
</gene>
<dbReference type="Pfam" id="PF07371">
    <property type="entry name" value="DUF1490"/>
    <property type="match status" value="1"/>
</dbReference>
<keyword evidence="2" id="KW-1185">Reference proteome</keyword>
<protein>
    <recommendedName>
        <fullName evidence="3">DUF1490 domain-containing protein</fullName>
    </recommendedName>
</protein>
<dbReference type="Proteomes" id="UP000179636">
    <property type="component" value="Unassembled WGS sequence"/>
</dbReference>
<evidence type="ECO:0000313" key="1">
    <source>
        <dbReference type="EMBL" id="OHU07213.1"/>
    </source>
</evidence>
<reference evidence="1 2" key="1">
    <citation type="submission" date="2016-10" db="EMBL/GenBank/DDBJ databases">
        <title>Evaluation of Human, Animal and Environmental Mycobacterium chelonae Isolates by Core Genome Phylogenomic Analysis, Targeted Gene Comparison, and Anti-microbial Susceptibility Patterns: A Tale of Mistaken Identities.</title>
        <authorList>
            <person name="Fogelson S.B."/>
            <person name="Camus A.C."/>
            <person name="Lorenz W."/>
            <person name="Vasireddy R."/>
            <person name="Vasireddy S."/>
            <person name="Smith T."/>
            <person name="Brown-Elliott B.A."/>
            <person name="Wallace R.J.Jr."/>
            <person name="Hasan N.A."/>
            <person name="Reischl U."/>
            <person name="Sanchez S."/>
        </authorList>
    </citation>
    <scope>NUCLEOTIDE SEQUENCE [LARGE SCALE GENOMIC DNA]</scope>
    <source>
        <strain evidence="1 2">24999</strain>
    </source>
</reference>
<dbReference type="OrthoDB" id="3579065at2"/>
<dbReference type="RefSeq" id="WP_070943901.1">
    <property type="nucleotide sequence ID" value="NZ_MLCL01000001.1"/>
</dbReference>
<evidence type="ECO:0008006" key="3">
    <source>
        <dbReference type="Google" id="ProtNLM"/>
    </source>
</evidence>